<dbReference type="EMBL" id="KN840463">
    <property type="protein sequence ID" value="KIP09642.1"/>
    <property type="molecule type" value="Genomic_DNA"/>
</dbReference>
<feature type="compositionally biased region" description="Basic and acidic residues" evidence="1">
    <location>
        <begin position="133"/>
        <end position="148"/>
    </location>
</feature>
<evidence type="ECO:0000313" key="3">
    <source>
        <dbReference type="Proteomes" id="UP000053257"/>
    </source>
</evidence>
<dbReference type="Proteomes" id="UP000053257">
    <property type="component" value="Unassembled WGS sequence"/>
</dbReference>
<gene>
    <name evidence="2" type="ORF">PHLGIDRAFT_116123</name>
</gene>
<dbReference type="HOGENOM" id="CLU_1261944_0_0_1"/>
<accession>A0A0C3SB03</accession>
<evidence type="ECO:0000313" key="2">
    <source>
        <dbReference type="EMBL" id="KIP09642.1"/>
    </source>
</evidence>
<feature type="compositionally biased region" description="Polar residues" evidence="1">
    <location>
        <begin position="19"/>
        <end position="28"/>
    </location>
</feature>
<feature type="region of interest" description="Disordered" evidence="1">
    <location>
        <begin position="57"/>
        <end position="88"/>
    </location>
</feature>
<feature type="region of interest" description="Disordered" evidence="1">
    <location>
        <begin position="1"/>
        <end position="32"/>
    </location>
</feature>
<proteinExistence type="predicted"/>
<feature type="region of interest" description="Disordered" evidence="1">
    <location>
        <begin position="193"/>
        <end position="219"/>
    </location>
</feature>
<name>A0A0C3SB03_PHLG1</name>
<protein>
    <submittedName>
        <fullName evidence="2">Uncharacterized protein</fullName>
    </submittedName>
</protein>
<feature type="region of interest" description="Disordered" evidence="1">
    <location>
        <begin position="122"/>
        <end position="166"/>
    </location>
</feature>
<dbReference type="AlphaFoldDB" id="A0A0C3SB03"/>
<keyword evidence="3" id="KW-1185">Reference proteome</keyword>
<organism evidence="2 3">
    <name type="scientific">Phlebiopsis gigantea (strain 11061_1 CR5-6)</name>
    <name type="common">White-rot fungus</name>
    <name type="synonym">Peniophora gigantea</name>
    <dbReference type="NCBI Taxonomy" id="745531"/>
    <lineage>
        <taxon>Eukaryota</taxon>
        <taxon>Fungi</taxon>
        <taxon>Dikarya</taxon>
        <taxon>Basidiomycota</taxon>
        <taxon>Agaricomycotina</taxon>
        <taxon>Agaricomycetes</taxon>
        <taxon>Polyporales</taxon>
        <taxon>Phanerochaetaceae</taxon>
        <taxon>Phlebiopsis</taxon>
    </lineage>
</organism>
<evidence type="ECO:0000256" key="1">
    <source>
        <dbReference type="SAM" id="MobiDB-lite"/>
    </source>
</evidence>
<reference evidence="2 3" key="1">
    <citation type="journal article" date="2014" name="PLoS Genet.">
        <title>Analysis of the Phlebiopsis gigantea genome, transcriptome and secretome provides insight into its pioneer colonization strategies of wood.</title>
        <authorList>
            <person name="Hori C."/>
            <person name="Ishida T."/>
            <person name="Igarashi K."/>
            <person name="Samejima M."/>
            <person name="Suzuki H."/>
            <person name="Master E."/>
            <person name="Ferreira P."/>
            <person name="Ruiz-Duenas F.J."/>
            <person name="Held B."/>
            <person name="Canessa P."/>
            <person name="Larrondo L.F."/>
            <person name="Schmoll M."/>
            <person name="Druzhinina I.S."/>
            <person name="Kubicek C.P."/>
            <person name="Gaskell J.A."/>
            <person name="Kersten P."/>
            <person name="St John F."/>
            <person name="Glasner J."/>
            <person name="Sabat G."/>
            <person name="Splinter BonDurant S."/>
            <person name="Syed K."/>
            <person name="Yadav J."/>
            <person name="Mgbeahuruike A.C."/>
            <person name="Kovalchuk A."/>
            <person name="Asiegbu F.O."/>
            <person name="Lackner G."/>
            <person name="Hoffmeister D."/>
            <person name="Rencoret J."/>
            <person name="Gutierrez A."/>
            <person name="Sun H."/>
            <person name="Lindquist E."/>
            <person name="Barry K."/>
            <person name="Riley R."/>
            <person name="Grigoriev I.V."/>
            <person name="Henrissat B."/>
            <person name="Kues U."/>
            <person name="Berka R.M."/>
            <person name="Martinez A.T."/>
            <person name="Covert S.F."/>
            <person name="Blanchette R.A."/>
            <person name="Cullen D."/>
        </authorList>
    </citation>
    <scope>NUCLEOTIDE SEQUENCE [LARGE SCALE GENOMIC DNA]</scope>
    <source>
        <strain evidence="2 3">11061_1 CR5-6</strain>
    </source>
</reference>
<sequence>MLASAPAKIEPDALLRSGTPISSHSARSAQAGAIAHVAHGPLDSADLLALRDVKDADDAHRSLPKQQPSSRGHNAEIHVSSKPQRSPLPTHALLLIPHLARGTEQMLAHEQARRVARVAVRPAGHRRSAPLCDDGREAVGEPPVRVDDLGPSPLPRGDAADYAEGDPPEAHALLMARLRSTGEPFRRSVAEHKLGQARTCNQSATEPRGSRYWARKPEA</sequence>